<accession>A0A7Z0LDC9</accession>
<evidence type="ECO:0000256" key="5">
    <source>
        <dbReference type="ARBA" id="ARBA00023172"/>
    </source>
</evidence>
<dbReference type="AlphaFoldDB" id="A0A7Z0LDC9"/>
<dbReference type="InterPro" id="IPR001207">
    <property type="entry name" value="Transposase_mutator"/>
</dbReference>
<comment type="function">
    <text evidence="1">Required for the transposition of the insertion element.</text>
</comment>
<evidence type="ECO:0000256" key="3">
    <source>
        <dbReference type="ARBA" id="ARBA00022578"/>
    </source>
</evidence>
<comment type="caution">
    <text evidence="6">The sequence shown here is derived from an EMBL/GenBank/DDBJ whole genome shotgun (WGS) entry which is preliminary data.</text>
</comment>
<keyword evidence="5" id="KW-0233">DNA recombination</keyword>
<keyword evidence="4" id="KW-0238">DNA-binding</keyword>
<evidence type="ECO:0000256" key="1">
    <source>
        <dbReference type="ARBA" id="ARBA00002190"/>
    </source>
</evidence>
<keyword evidence="7" id="KW-1185">Reference proteome</keyword>
<dbReference type="GO" id="GO:0004803">
    <property type="term" value="F:transposase activity"/>
    <property type="evidence" value="ECO:0007669"/>
    <property type="project" value="InterPro"/>
</dbReference>
<protein>
    <submittedName>
        <fullName evidence="6">Transposase</fullName>
    </submittedName>
</protein>
<dbReference type="EMBL" id="JACBYG010000045">
    <property type="protein sequence ID" value="NYS49263.1"/>
    <property type="molecule type" value="Genomic_DNA"/>
</dbReference>
<evidence type="ECO:0000313" key="7">
    <source>
        <dbReference type="Proteomes" id="UP000563349"/>
    </source>
</evidence>
<dbReference type="GO" id="GO:0003677">
    <property type="term" value="F:DNA binding"/>
    <property type="evidence" value="ECO:0007669"/>
    <property type="project" value="UniProtKB-KW"/>
</dbReference>
<keyword evidence="3" id="KW-0815">Transposition</keyword>
<evidence type="ECO:0000313" key="6">
    <source>
        <dbReference type="EMBL" id="NYS49263.1"/>
    </source>
</evidence>
<comment type="similarity">
    <text evidence="2">Belongs to the transposase mutator family.</text>
</comment>
<evidence type="ECO:0000256" key="4">
    <source>
        <dbReference type="ARBA" id="ARBA00023125"/>
    </source>
</evidence>
<gene>
    <name evidence="6" type="ORF">HZY93_04650</name>
</gene>
<dbReference type="GO" id="GO:0006313">
    <property type="term" value="P:DNA transposition"/>
    <property type="evidence" value="ECO:0007669"/>
    <property type="project" value="InterPro"/>
</dbReference>
<reference evidence="6 7" key="1">
    <citation type="submission" date="2020-07" db="EMBL/GenBank/DDBJ databases">
        <title>MOT database genomes.</title>
        <authorList>
            <person name="Joseph S."/>
            <person name="Aduse-Opoku J."/>
            <person name="Hashim A."/>
            <person name="Wade W."/>
            <person name="Curtis M."/>
        </authorList>
    </citation>
    <scope>NUCLEOTIDE SEQUENCE [LARGE SCALE GENOMIC DNA]</scope>
    <source>
        <strain evidence="6 7">CCW311</strain>
    </source>
</reference>
<proteinExistence type="inferred from homology"/>
<dbReference type="Proteomes" id="UP000563349">
    <property type="component" value="Unassembled WGS sequence"/>
</dbReference>
<dbReference type="Pfam" id="PF00872">
    <property type="entry name" value="Transposase_mut"/>
    <property type="match status" value="1"/>
</dbReference>
<name>A0A7Z0LDC9_9STRE</name>
<evidence type="ECO:0000256" key="2">
    <source>
        <dbReference type="ARBA" id="ARBA00010961"/>
    </source>
</evidence>
<sequence length="74" mass="8483">MNRLAESGDFDDLFRSQLEEAMNDLFNAELTAFLGYEPYSQEGYNTGNSRNGSYTRTLDTKYGKLNFTRLPAKQ</sequence>
<organism evidence="6 7">
    <name type="scientific">Streptococcus danieliae</name>
    <dbReference type="NCBI Taxonomy" id="747656"/>
    <lineage>
        <taxon>Bacteria</taxon>
        <taxon>Bacillati</taxon>
        <taxon>Bacillota</taxon>
        <taxon>Bacilli</taxon>
        <taxon>Lactobacillales</taxon>
        <taxon>Streptococcaceae</taxon>
        <taxon>Streptococcus</taxon>
    </lineage>
</organism>